<comment type="caution">
    <text evidence="1">The sequence shown here is derived from an EMBL/GenBank/DDBJ whole genome shotgun (WGS) entry which is preliminary data.</text>
</comment>
<reference evidence="1" key="1">
    <citation type="submission" date="2021-02" db="EMBL/GenBank/DDBJ databases">
        <authorList>
            <person name="Nowell W R."/>
        </authorList>
    </citation>
    <scope>NUCLEOTIDE SEQUENCE</scope>
</reference>
<dbReference type="InterPro" id="IPR029033">
    <property type="entry name" value="His_PPase_superfam"/>
</dbReference>
<dbReference type="AlphaFoldDB" id="A0A8S2D2J0"/>
<evidence type="ECO:0000313" key="3">
    <source>
        <dbReference type="Proteomes" id="UP000677228"/>
    </source>
</evidence>
<proteinExistence type="predicted"/>
<dbReference type="Proteomes" id="UP000677228">
    <property type="component" value="Unassembled WGS sequence"/>
</dbReference>
<sequence>MTHIYITIQLNSGRGHFLNKFLTEQDEDPRFPNNDKESILIYASIQTNEHKFHAFNPPITRGGEQASALNGQQLVAIELTADYCYCLPTSRTVITSADVLIEMNRAAVPLKIELALFETI</sequence>
<gene>
    <name evidence="1" type="ORF">OVA965_LOCUS7786</name>
    <name evidence="2" type="ORF">TMI583_LOCUS7781</name>
</gene>
<dbReference type="Proteomes" id="UP000682733">
    <property type="component" value="Unassembled WGS sequence"/>
</dbReference>
<dbReference type="EMBL" id="CAJNOK010002532">
    <property type="protein sequence ID" value="CAF0864138.1"/>
    <property type="molecule type" value="Genomic_DNA"/>
</dbReference>
<name>A0A8S2D2J0_9BILA</name>
<organism evidence="1 3">
    <name type="scientific">Didymodactylos carnosus</name>
    <dbReference type="NCBI Taxonomy" id="1234261"/>
    <lineage>
        <taxon>Eukaryota</taxon>
        <taxon>Metazoa</taxon>
        <taxon>Spiralia</taxon>
        <taxon>Gnathifera</taxon>
        <taxon>Rotifera</taxon>
        <taxon>Eurotatoria</taxon>
        <taxon>Bdelloidea</taxon>
        <taxon>Philodinida</taxon>
        <taxon>Philodinidae</taxon>
        <taxon>Didymodactylos</taxon>
    </lineage>
</organism>
<evidence type="ECO:0000313" key="1">
    <source>
        <dbReference type="EMBL" id="CAF0864138.1"/>
    </source>
</evidence>
<dbReference type="Gene3D" id="3.40.50.1240">
    <property type="entry name" value="Phosphoglycerate mutase-like"/>
    <property type="match status" value="1"/>
</dbReference>
<accession>A0A8S2D2J0</accession>
<dbReference type="EMBL" id="CAJOBA010002532">
    <property type="protein sequence ID" value="CAF3648901.1"/>
    <property type="molecule type" value="Genomic_DNA"/>
</dbReference>
<evidence type="ECO:0000313" key="2">
    <source>
        <dbReference type="EMBL" id="CAF3648901.1"/>
    </source>
</evidence>
<protein>
    <submittedName>
        <fullName evidence="1">Uncharacterized protein</fullName>
    </submittedName>
</protein>